<protein>
    <recommendedName>
        <fullName evidence="4">F-box domain-containing protein</fullName>
    </recommendedName>
</protein>
<reference evidence="2 3" key="1">
    <citation type="journal article" date="2016" name="BMC Genomics">
        <title>Comparative genomics reveals Cyclospora cayetanensis possesses coccidia-like metabolism and invasion components but unique surface antigens.</title>
        <authorList>
            <person name="Liu S."/>
            <person name="Wang L."/>
            <person name="Zheng H."/>
            <person name="Xu Z."/>
            <person name="Roellig D.M."/>
            <person name="Li N."/>
            <person name="Frace M.A."/>
            <person name="Tang K."/>
            <person name="Arrowood M.J."/>
            <person name="Moss D.M."/>
            <person name="Zhang L."/>
            <person name="Feng Y."/>
            <person name="Xiao L."/>
        </authorList>
    </citation>
    <scope>NUCLEOTIDE SEQUENCE [LARGE SCALE GENOMIC DNA]</scope>
    <source>
        <strain evidence="2 3">CHN_HEN01</strain>
    </source>
</reference>
<dbReference type="EMBL" id="JROU02001296">
    <property type="protein sequence ID" value="OEH76850.1"/>
    <property type="molecule type" value="Genomic_DNA"/>
</dbReference>
<evidence type="ECO:0008006" key="4">
    <source>
        <dbReference type="Google" id="ProtNLM"/>
    </source>
</evidence>
<evidence type="ECO:0000313" key="2">
    <source>
        <dbReference type="EMBL" id="OEH76850.1"/>
    </source>
</evidence>
<accession>A0A1D3D062</accession>
<evidence type="ECO:0000256" key="1">
    <source>
        <dbReference type="SAM" id="MobiDB-lite"/>
    </source>
</evidence>
<dbReference type="InParanoid" id="A0A1D3D062"/>
<dbReference type="SUPFAM" id="SSF81383">
    <property type="entry name" value="F-box domain"/>
    <property type="match status" value="1"/>
</dbReference>
<dbReference type="VEuPathDB" id="ToxoDB:cyc_07140"/>
<dbReference type="Proteomes" id="UP000095192">
    <property type="component" value="Unassembled WGS sequence"/>
</dbReference>
<organism evidence="2 3">
    <name type="scientific">Cyclospora cayetanensis</name>
    <dbReference type="NCBI Taxonomy" id="88456"/>
    <lineage>
        <taxon>Eukaryota</taxon>
        <taxon>Sar</taxon>
        <taxon>Alveolata</taxon>
        <taxon>Apicomplexa</taxon>
        <taxon>Conoidasida</taxon>
        <taxon>Coccidia</taxon>
        <taxon>Eucoccidiorida</taxon>
        <taxon>Eimeriorina</taxon>
        <taxon>Eimeriidae</taxon>
        <taxon>Cyclospora</taxon>
    </lineage>
</organism>
<sequence>MKEGQLGASLLGEAQAQVLATSGVCHETQQQFAHLSIEPAEALSPITRNAASRYCVPGCTAAGGPGRLPTYVAERAILSEPVANETRKAAVRYPRYSHPKAGTMRFLEACSGGTPVELAKSAAVVLPEPDGSLSTEAVVTDSDDGLNASEGKDRTFASLPRGRLTPKASSSDAKEATSCSVPLHGHLLAEVFAILGDQPKEKARLATVCKDWAEALRRPNAWQYVDASHRPLSSLWAFGSRLQSLLLGVRSLVVSEDDVPLATRLLLQLVTAPPANRLEYSLTKGPASACEQHEANSTGSISAAKSLRRCETSAFSVDFRLPHLRCLRIFESLGSGFVRHLVPNAVLAAMDADRRLSRDHEAAPATRFDLGGLQHLEELVFECDVGSALLLALRGRTPRLRSLVLSRLQVEEAPPFAADQQTSKEPTAFEALLLLLESLRPQQLRVFGVSRAHAASVGCEEECSDALPWRHLPNGEEAAHMRDALESLRNRIQQRHQRGALHSEVLWDELADVLSHKFNTSLAALWLPDLQCSLSALGNLVRNCHNVSRCSVPGASMLAYLQEGRLGF</sequence>
<name>A0A1D3D062_9EIME</name>
<comment type="caution">
    <text evidence="2">The sequence shown here is derived from an EMBL/GenBank/DDBJ whole genome shotgun (WGS) entry which is preliminary data.</text>
</comment>
<proteinExistence type="predicted"/>
<dbReference type="InterPro" id="IPR036047">
    <property type="entry name" value="F-box-like_dom_sf"/>
</dbReference>
<evidence type="ECO:0000313" key="3">
    <source>
        <dbReference type="Proteomes" id="UP000095192"/>
    </source>
</evidence>
<dbReference type="VEuPathDB" id="ToxoDB:LOC34623162"/>
<dbReference type="AlphaFoldDB" id="A0A1D3D062"/>
<gene>
    <name evidence="2" type="ORF">cyc_07140</name>
</gene>
<feature type="region of interest" description="Disordered" evidence="1">
    <location>
        <begin position="130"/>
        <end position="176"/>
    </location>
</feature>
<keyword evidence="3" id="KW-1185">Reference proteome</keyword>